<evidence type="ECO:0000313" key="2">
    <source>
        <dbReference type="EMBL" id="KKM06206.1"/>
    </source>
</evidence>
<dbReference type="PANTHER" id="PTHR43415">
    <property type="entry name" value="SPERMIDINE N(1)-ACETYLTRANSFERASE"/>
    <property type="match status" value="1"/>
</dbReference>
<accession>A0A0F9JKD0</accession>
<protein>
    <recommendedName>
        <fullName evidence="1">N-acetyltransferase domain-containing protein</fullName>
    </recommendedName>
</protein>
<dbReference type="GO" id="GO:0016747">
    <property type="term" value="F:acyltransferase activity, transferring groups other than amino-acyl groups"/>
    <property type="evidence" value="ECO:0007669"/>
    <property type="project" value="InterPro"/>
</dbReference>
<dbReference type="EMBL" id="LAZR01016048">
    <property type="protein sequence ID" value="KKM06206.1"/>
    <property type="molecule type" value="Genomic_DNA"/>
</dbReference>
<dbReference type="InterPro" id="IPR016181">
    <property type="entry name" value="Acyl_CoA_acyltransferase"/>
</dbReference>
<dbReference type="PANTHER" id="PTHR43415:SF3">
    <property type="entry name" value="GNAT-FAMILY ACETYLTRANSFERASE"/>
    <property type="match status" value="1"/>
</dbReference>
<dbReference type="AlphaFoldDB" id="A0A0F9JKD0"/>
<organism evidence="2">
    <name type="scientific">marine sediment metagenome</name>
    <dbReference type="NCBI Taxonomy" id="412755"/>
    <lineage>
        <taxon>unclassified sequences</taxon>
        <taxon>metagenomes</taxon>
        <taxon>ecological metagenomes</taxon>
    </lineage>
</organism>
<feature type="domain" description="N-acetyltransferase" evidence="1">
    <location>
        <begin position="7"/>
        <end position="166"/>
    </location>
</feature>
<reference evidence="2" key="1">
    <citation type="journal article" date="2015" name="Nature">
        <title>Complex archaea that bridge the gap between prokaryotes and eukaryotes.</title>
        <authorList>
            <person name="Spang A."/>
            <person name="Saw J.H."/>
            <person name="Jorgensen S.L."/>
            <person name="Zaremba-Niedzwiedzka K."/>
            <person name="Martijn J."/>
            <person name="Lind A.E."/>
            <person name="van Eijk R."/>
            <person name="Schleper C."/>
            <person name="Guy L."/>
            <person name="Ettema T.J."/>
        </authorList>
    </citation>
    <scope>NUCLEOTIDE SEQUENCE</scope>
</reference>
<evidence type="ECO:0000259" key="1">
    <source>
        <dbReference type="PROSITE" id="PS51186"/>
    </source>
</evidence>
<dbReference type="SUPFAM" id="SSF55729">
    <property type="entry name" value="Acyl-CoA N-acyltransferases (Nat)"/>
    <property type="match status" value="1"/>
</dbReference>
<dbReference type="InterPro" id="IPR000182">
    <property type="entry name" value="GNAT_dom"/>
</dbReference>
<proteinExistence type="predicted"/>
<comment type="caution">
    <text evidence="2">The sequence shown here is derived from an EMBL/GenBank/DDBJ whole genome shotgun (WGS) entry which is preliminary data.</text>
</comment>
<sequence>MVEIDKLKIRFSEKSDAKYLIKWLSDPEILKWFPMYNKFEIDDSVRIWMSYITYRAVITAIYDGNVCGNALIYLNSFKKISHTALFAMIVDKEYRGKGIGTVLFKELFKLAKERFKLEMLHLEVYTGNPAIHLYERQGFEKYGVQKKFLKELDGTYYDKILMQKTL</sequence>
<dbReference type="PROSITE" id="PS51186">
    <property type="entry name" value="GNAT"/>
    <property type="match status" value="1"/>
</dbReference>
<dbReference type="Gene3D" id="3.40.630.30">
    <property type="match status" value="1"/>
</dbReference>
<dbReference type="CDD" id="cd04301">
    <property type="entry name" value="NAT_SF"/>
    <property type="match status" value="1"/>
</dbReference>
<name>A0A0F9JKD0_9ZZZZ</name>
<gene>
    <name evidence="2" type="ORF">LCGC14_1746280</name>
</gene>
<dbReference type="Pfam" id="PF00583">
    <property type="entry name" value="Acetyltransf_1"/>
    <property type="match status" value="1"/>
</dbReference>